<proteinExistence type="predicted"/>
<gene>
    <name evidence="1" type="ORF">IZO911_LOCUS24434</name>
    <name evidence="2" type="ORF">KXQ929_LOCUS40601</name>
</gene>
<comment type="caution">
    <text evidence="2">The sequence shown here is derived from an EMBL/GenBank/DDBJ whole genome shotgun (WGS) entry which is preliminary data.</text>
</comment>
<sequence length="146" mass="16422">MSFLKKKSATNEDIASGGGGDCSMFGLTRDQIKEFMELRGKELIEKLNSSNYNGIDGILEKLKVDKAKELDSNNQQDLQQRHIAYGKNHIPQKSISYLPFTSEWKTEHEFRHRLLLGDVLSADGLIVEVNNLTVDESSMTNLTCSL</sequence>
<dbReference type="AlphaFoldDB" id="A0A820C0Y4"/>
<dbReference type="EMBL" id="CAJNOE010000294">
    <property type="protein sequence ID" value="CAF1126351.1"/>
    <property type="molecule type" value="Genomic_DNA"/>
</dbReference>
<protein>
    <submittedName>
        <fullName evidence="2">Uncharacterized protein</fullName>
    </submittedName>
</protein>
<evidence type="ECO:0000313" key="3">
    <source>
        <dbReference type="Proteomes" id="UP000663868"/>
    </source>
</evidence>
<evidence type="ECO:0000313" key="1">
    <source>
        <dbReference type="EMBL" id="CAF1126351.1"/>
    </source>
</evidence>
<organism evidence="2 3">
    <name type="scientific">Adineta steineri</name>
    <dbReference type="NCBI Taxonomy" id="433720"/>
    <lineage>
        <taxon>Eukaryota</taxon>
        <taxon>Metazoa</taxon>
        <taxon>Spiralia</taxon>
        <taxon>Gnathifera</taxon>
        <taxon>Rotifera</taxon>
        <taxon>Eurotatoria</taxon>
        <taxon>Bdelloidea</taxon>
        <taxon>Adinetida</taxon>
        <taxon>Adinetidae</taxon>
        <taxon>Adineta</taxon>
    </lineage>
</organism>
<reference evidence="2" key="1">
    <citation type="submission" date="2021-02" db="EMBL/GenBank/DDBJ databases">
        <authorList>
            <person name="Nowell W R."/>
        </authorList>
    </citation>
    <scope>NUCLEOTIDE SEQUENCE</scope>
</reference>
<dbReference type="EMBL" id="CAJOBB010008528">
    <property type="protein sequence ID" value="CAF4210096.1"/>
    <property type="molecule type" value="Genomic_DNA"/>
</dbReference>
<dbReference type="Proteomes" id="UP000663860">
    <property type="component" value="Unassembled WGS sequence"/>
</dbReference>
<dbReference type="Proteomes" id="UP000663868">
    <property type="component" value="Unassembled WGS sequence"/>
</dbReference>
<evidence type="ECO:0000313" key="2">
    <source>
        <dbReference type="EMBL" id="CAF4210096.1"/>
    </source>
</evidence>
<name>A0A820C0Y4_9BILA</name>
<accession>A0A820C0Y4</accession>